<dbReference type="InterPro" id="IPR009057">
    <property type="entry name" value="Homeodomain-like_sf"/>
</dbReference>
<gene>
    <name evidence="5" type="ORF">OKW52_22165</name>
</gene>
<keyword evidence="2" id="KW-0238">DNA-binding</keyword>
<organism evidence="5 6">
    <name type="scientific">Pararhodobacter zhoushanensis</name>
    <dbReference type="NCBI Taxonomy" id="2479545"/>
    <lineage>
        <taxon>Bacteria</taxon>
        <taxon>Pseudomonadati</taxon>
        <taxon>Pseudomonadota</taxon>
        <taxon>Alphaproteobacteria</taxon>
        <taxon>Rhodobacterales</taxon>
        <taxon>Paracoccaceae</taxon>
        <taxon>Pararhodobacter</taxon>
    </lineage>
</organism>
<keyword evidence="1" id="KW-0805">Transcription regulation</keyword>
<dbReference type="InterPro" id="IPR050109">
    <property type="entry name" value="HTH-type_TetR-like_transc_reg"/>
</dbReference>
<evidence type="ECO:0000313" key="6">
    <source>
        <dbReference type="Proteomes" id="UP001208938"/>
    </source>
</evidence>
<protein>
    <submittedName>
        <fullName evidence="5">TetR/AcrR family transcriptional regulator</fullName>
    </submittedName>
</protein>
<feature type="domain" description="HTH tetR-type" evidence="4">
    <location>
        <begin position="22"/>
        <end position="59"/>
    </location>
</feature>
<reference evidence="5 6" key="1">
    <citation type="submission" date="2022-10" db="EMBL/GenBank/DDBJ databases">
        <title>Pararhodobacter sp. nov., isolated from marine algae.</title>
        <authorList>
            <person name="Choi B.J."/>
            <person name="Kim J.M."/>
            <person name="Lee J.K."/>
            <person name="Choi D.G."/>
            <person name="Jeon C.O."/>
        </authorList>
    </citation>
    <scope>NUCLEOTIDE SEQUENCE [LARGE SCALE GENOMIC DNA]</scope>
    <source>
        <strain evidence="5 6">ZQ420</strain>
    </source>
</reference>
<evidence type="ECO:0000313" key="5">
    <source>
        <dbReference type="EMBL" id="MCW1934879.1"/>
    </source>
</evidence>
<dbReference type="Pfam" id="PF00440">
    <property type="entry name" value="TetR_N"/>
    <property type="match status" value="1"/>
</dbReference>
<comment type="caution">
    <text evidence="5">The sequence shown here is derived from an EMBL/GenBank/DDBJ whole genome shotgun (WGS) entry which is preliminary data.</text>
</comment>
<dbReference type="EMBL" id="JAPDFL010000002">
    <property type="protein sequence ID" value="MCW1934879.1"/>
    <property type="molecule type" value="Genomic_DNA"/>
</dbReference>
<evidence type="ECO:0000259" key="4">
    <source>
        <dbReference type="Pfam" id="PF00440"/>
    </source>
</evidence>
<dbReference type="RefSeq" id="WP_264507767.1">
    <property type="nucleotide sequence ID" value="NZ_JAPDFL010000002.1"/>
</dbReference>
<dbReference type="Proteomes" id="UP001208938">
    <property type="component" value="Unassembled WGS sequence"/>
</dbReference>
<dbReference type="SUPFAM" id="SSF46689">
    <property type="entry name" value="Homeodomain-like"/>
    <property type="match status" value="1"/>
</dbReference>
<proteinExistence type="predicted"/>
<keyword evidence="6" id="KW-1185">Reference proteome</keyword>
<accession>A0ABT3H514</accession>
<keyword evidence="3" id="KW-0804">Transcription</keyword>
<dbReference type="PANTHER" id="PTHR30055:SF234">
    <property type="entry name" value="HTH-TYPE TRANSCRIPTIONAL REGULATOR BETI"/>
    <property type="match status" value="1"/>
</dbReference>
<evidence type="ECO:0000256" key="3">
    <source>
        <dbReference type="ARBA" id="ARBA00023163"/>
    </source>
</evidence>
<dbReference type="PANTHER" id="PTHR30055">
    <property type="entry name" value="HTH-TYPE TRANSCRIPTIONAL REGULATOR RUTR"/>
    <property type="match status" value="1"/>
</dbReference>
<dbReference type="InterPro" id="IPR001647">
    <property type="entry name" value="HTH_TetR"/>
</dbReference>
<evidence type="ECO:0000256" key="1">
    <source>
        <dbReference type="ARBA" id="ARBA00023015"/>
    </source>
</evidence>
<evidence type="ECO:0000256" key="2">
    <source>
        <dbReference type="ARBA" id="ARBA00023125"/>
    </source>
</evidence>
<dbReference type="Gene3D" id="1.10.357.10">
    <property type="entry name" value="Tetracycline Repressor, domain 2"/>
    <property type="match status" value="1"/>
</dbReference>
<sequence length="196" mass="21618">MKKCTLSLRERRRNQTAEEIQRATLRLVESIGYEHVTAELIATEAGLSVRTFFNYYPNKLAAAVGPEILFPDDAIAHFATGKGTLLDDAAQLLKDHMSDRSPEKSTIEIIFRLADKVPELARAFMDCSTALIRQLSSAIIERNQAIDPVTADLIARVIMLGFSAVIGAWSTDKDMTIDGAMEIFIDQLRAVATAFG</sequence>
<name>A0ABT3H514_9RHOB</name>